<dbReference type="GO" id="GO:0003684">
    <property type="term" value="F:damaged DNA binding"/>
    <property type="evidence" value="ECO:0007669"/>
    <property type="project" value="TreeGrafter"/>
</dbReference>
<dbReference type="OrthoDB" id="188186at2759"/>
<dbReference type="GO" id="GO:0006298">
    <property type="term" value="P:mismatch repair"/>
    <property type="evidence" value="ECO:0007669"/>
    <property type="project" value="TreeGrafter"/>
</dbReference>
<dbReference type="CDD" id="cd04479">
    <property type="entry name" value="RPA3"/>
    <property type="match status" value="1"/>
</dbReference>
<dbReference type="GO" id="GO:0006260">
    <property type="term" value="P:DNA replication"/>
    <property type="evidence" value="ECO:0007669"/>
    <property type="project" value="InterPro"/>
</dbReference>
<organism evidence="4 5">
    <name type="scientific">Dispira parvispora</name>
    <dbReference type="NCBI Taxonomy" id="1520584"/>
    <lineage>
        <taxon>Eukaryota</taxon>
        <taxon>Fungi</taxon>
        <taxon>Fungi incertae sedis</taxon>
        <taxon>Zoopagomycota</taxon>
        <taxon>Kickxellomycotina</taxon>
        <taxon>Dimargaritomycetes</taxon>
        <taxon>Dimargaritales</taxon>
        <taxon>Dimargaritaceae</taxon>
        <taxon>Dispira</taxon>
    </lineage>
</organism>
<keyword evidence="3" id="KW-0539">Nucleus</keyword>
<dbReference type="SUPFAM" id="SSF50249">
    <property type="entry name" value="Nucleic acid-binding proteins"/>
    <property type="match status" value="1"/>
</dbReference>
<evidence type="ECO:0000256" key="3">
    <source>
        <dbReference type="ARBA" id="ARBA00023242"/>
    </source>
</evidence>
<protein>
    <recommendedName>
        <fullName evidence="6">Replication factor A protein 3</fullName>
    </recommendedName>
</protein>
<name>A0A9W8ALY8_9FUNG</name>
<comment type="similarity">
    <text evidence="2">Belongs to the replication factor A protein 3 family.</text>
</comment>
<dbReference type="EMBL" id="JANBPY010001626">
    <property type="protein sequence ID" value="KAJ1959301.1"/>
    <property type="molecule type" value="Genomic_DNA"/>
</dbReference>
<dbReference type="Gene3D" id="2.40.50.140">
    <property type="entry name" value="Nucleic acid-binding proteins"/>
    <property type="match status" value="2"/>
</dbReference>
<comment type="caution">
    <text evidence="4">The sequence shown here is derived from an EMBL/GenBank/DDBJ whole genome shotgun (WGS) entry which is preliminary data.</text>
</comment>
<dbReference type="PANTHER" id="PTHR15114:SF1">
    <property type="entry name" value="REPLICATION PROTEIN A 14 KDA SUBUNIT"/>
    <property type="match status" value="1"/>
</dbReference>
<comment type="subcellular location">
    <subcellularLocation>
        <location evidence="1">Nucleus</location>
    </subcellularLocation>
</comment>
<dbReference type="GO" id="GO:0035861">
    <property type="term" value="C:site of double-strand break"/>
    <property type="evidence" value="ECO:0007669"/>
    <property type="project" value="TreeGrafter"/>
</dbReference>
<dbReference type="GO" id="GO:0006284">
    <property type="term" value="P:base-excision repair"/>
    <property type="evidence" value="ECO:0007669"/>
    <property type="project" value="TreeGrafter"/>
</dbReference>
<evidence type="ECO:0000313" key="5">
    <source>
        <dbReference type="Proteomes" id="UP001150925"/>
    </source>
</evidence>
<dbReference type="PANTHER" id="PTHR15114">
    <property type="entry name" value="REPLICATION PROTEIN A3"/>
    <property type="match status" value="1"/>
</dbReference>
<dbReference type="Proteomes" id="UP001150925">
    <property type="component" value="Unassembled WGS sequence"/>
</dbReference>
<evidence type="ECO:0008006" key="6">
    <source>
        <dbReference type="Google" id="ProtNLM"/>
    </source>
</evidence>
<accession>A0A9W8ALY8</accession>
<dbReference type="Pfam" id="PF08661">
    <property type="entry name" value="Rep_fac-A_3"/>
    <property type="match status" value="2"/>
</dbReference>
<dbReference type="GO" id="GO:0003697">
    <property type="term" value="F:single-stranded DNA binding"/>
    <property type="evidence" value="ECO:0007669"/>
    <property type="project" value="TreeGrafter"/>
</dbReference>
<gene>
    <name evidence="4" type="ORF">IWQ62_004666</name>
</gene>
<dbReference type="AlphaFoldDB" id="A0A9W8ALY8"/>
<evidence type="ECO:0000256" key="2">
    <source>
        <dbReference type="ARBA" id="ARBA00009761"/>
    </source>
</evidence>
<sequence length="82" mass="9531">MEKPTPRINSAMLPNYINHSVRLVGKIVQHNTFGTKFVEIIGQVQPDRSLQEFSSCNMGDNFDMPTYNKLVELSHRYKELFE</sequence>
<evidence type="ECO:0000256" key="1">
    <source>
        <dbReference type="ARBA" id="ARBA00004123"/>
    </source>
</evidence>
<dbReference type="InterPro" id="IPR012340">
    <property type="entry name" value="NA-bd_OB-fold"/>
</dbReference>
<evidence type="ECO:0000313" key="4">
    <source>
        <dbReference type="EMBL" id="KAJ1959301.1"/>
    </source>
</evidence>
<reference evidence="4" key="1">
    <citation type="submission" date="2022-07" db="EMBL/GenBank/DDBJ databases">
        <title>Phylogenomic reconstructions and comparative analyses of Kickxellomycotina fungi.</title>
        <authorList>
            <person name="Reynolds N.K."/>
            <person name="Stajich J.E."/>
            <person name="Barry K."/>
            <person name="Grigoriev I.V."/>
            <person name="Crous P."/>
            <person name="Smith M.E."/>
        </authorList>
    </citation>
    <scope>NUCLEOTIDE SEQUENCE</scope>
    <source>
        <strain evidence="4">RSA 1196</strain>
    </source>
</reference>
<dbReference type="GO" id="GO:0006289">
    <property type="term" value="P:nucleotide-excision repair"/>
    <property type="evidence" value="ECO:0007669"/>
    <property type="project" value="TreeGrafter"/>
</dbReference>
<proteinExistence type="inferred from homology"/>
<dbReference type="GO" id="GO:0000724">
    <property type="term" value="P:double-strand break repair via homologous recombination"/>
    <property type="evidence" value="ECO:0007669"/>
    <property type="project" value="TreeGrafter"/>
</dbReference>
<dbReference type="GO" id="GO:0005662">
    <property type="term" value="C:DNA replication factor A complex"/>
    <property type="evidence" value="ECO:0007669"/>
    <property type="project" value="TreeGrafter"/>
</dbReference>
<keyword evidence="5" id="KW-1185">Reference proteome</keyword>
<dbReference type="InterPro" id="IPR013970">
    <property type="entry name" value="Rfa2"/>
</dbReference>